<dbReference type="OrthoDB" id="3863715at2759"/>
<evidence type="ECO:0000313" key="4">
    <source>
        <dbReference type="Proteomes" id="UP000596742"/>
    </source>
</evidence>
<dbReference type="SMART" id="SM00343">
    <property type="entry name" value="ZnF_C2HC"/>
    <property type="match status" value="2"/>
</dbReference>
<feature type="compositionally biased region" description="Basic residues" evidence="1">
    <location>
        <begin position="347"/>
        <end position="358"/>
    </location>
</feature>
<evidence type="ECO:0000259" key="2">
    <source>
        <dbReference type="SMART" id="SM00343"/>
    </source>
</evidence>
<feature type="compositionally biased region" description="Basic and acidic residues" evidence="1">
    <location>
        <begin position="327"/>
        <end position="346"/>
    </location>
</feature>
<keyword evidence="4" id="KW-1185">Reference proteome</keyword>
<accession>A0A8B6F6I9</accession>
<evidence type="ECO:0000313" key="3">
    <source>
        <dbReference type="EMBL" id="VDI44255.1"/>
    </source>
</evidence>
<gene>
    <name evidence="3" type="ORF">MGAL_10B025505</name>
</gene>
<evidence type="ECO:0000256" key="1">
    <source>
        <dbReference type="SAM" id="MobiDB-lite"/>
    </source>
</evidence>
<protein>
    <recommendedName>
        <fullName evidence="2">CCHC-type domain-containing protein</fullName>
    </recommendedName>
</protein>
<dbReference type="EMBL" id="UYJE01006240">
    <property type="protein sequence ID" value="VDI44255.1"/>
    <property type="molecule type" value="Genomic_DNA"/>
</dbReference>
<feature type="domain" description="CCHC-type" evidence="2">
    <location>
        <begin position="250"/>
        <end position="266"/>
    </location>
</feature>
<feature type="domain" description="CCHC-type" evidence="2">
    <location>
        <begin position="231"/>
        <end position="247"/>
    </location>
</feature>
<organism evidence="3 4">
    <name type="scientific">Mytilus galloprovincialis</name>
    <name type="common">Mediterranean mussel</name>
    <dbReference type="NCBI Taxonomy" id="29158"/>
    <lineage>
        <taxon>Eukaryota</taxon>
        <taxon>Metazoa</taxon>
        <taxon>Spiralia</taxon>
        <taxon>Lophotrochozoa</taxon>
        <taxon>Mollusca</taxon>
        <taxon>Bivalvia</taxon>
        <taxon>Autobranchia</taxon>
        <taxon>Pteriomorphia</taxon>
        <taxon>Mytilida</taxon>
        <taxon>Mytiloidea</taxon>
        <taxon>Mytilidae</taxon>
        <taxon>Mytilinae</taxon>
        <taxon>Mytilus</taxon>
    </lineage>
</organism>
<dbReference type="GO" id="GO:0003676">
    <property type="term" value="F:nucleic acid binding"/>
    <property type="evidence" value="ECO:0007669"/>
    <property type="project" value="InterPro"/>
</dbReference>
<name>A0A8B6F6I9_MYTGA</name>
<comment type="caution">
    <text evidence="3">The sequence shown here is derived from an EMBL/GenBank/DDBJ whole genome shotgun (WGS) entry which is preliminary data.</text>
</comment>
<sequence length="413" mass="46897">MLNSEYISKENVEENKVKSNMADTSEQGETYSSILKTHNTQNYYDIEEVKPVFILESDLFGSNKPSRDQFLTHLELYRIIDATVCPGSHLRGLQRVRGMWRIYLDSETDRESLIISGISIRNKLIQVYTKNPRITQNEYPEYIKVRVKNIPCSAEDGQIERCLEFNGCDIFKLYRERLRVDGLVTNCQTGDRIVIVAPLSKPLPRTLLIGKYKALVLHQGQDNHTGQYEISCNKCLQKGHKYAQCPNDWVCRQCHKEGHRQAECDSPLSDVDDTHDQNSDDDEAGVDNQEPQSKSVLQRDESTVSQISIVPLEKKQTSTNINTSVDESEKEKKTSTAEETLGDKNKGPKKKIGIRNPRKNAPQGGISQYFHGTPGTVHPENQTPTNKTDKRNATTPTDEYHKRTGPAQKTSKK</sequence>
<dbReference type="SUPFAM" id="SSF57756">
    <property type="entry name" value="Retrovirus zinc finger-like domains"/>
    <property type="match status" value="1"/>
</dbReference>
<dbReference type="InterPro" id="IPR001878">
    <property type="entry name" value="Znf_CCHC"/>
</dbReference>
<proteinExistence type="predicted"/>
<dbReference type="Proteomes" id="UP000596742">
    <property type="component" value="Unassembled WGS sequence"/>
</dbReference>
<dbReference type="Gene3D" id="4.10.60.10">
    <property type="entry name" value="Zinc finger, CCHC-type"/>
    <property type="match status" value="1"/>
</dbReference>
<dbReference type="InterPro" id="IPR036875">
    <property type="entry name" value="Znf_CCHC_sf"/>
</dbReference>
<dbReference type="GO" id="GO:0008270">
    <property type="term" value="F:zinc ion binding"/>
    <property type="evidence" value="ECO:0007669"/>
    <property type="project" value="InterPro"/>
</dbReference>
<dbReference type="AlphaFoldDB" id="A0A8B6F6I9"/>
<feature type="region of interest" description="Disordered" evidence="1">
    <location>
        <begin position="262"/>
        <end position="413"/>
    </location>
</feature>
<feature type="compositionally biased region" description="Basic and acidic residues" evidence="1">
    <location>
        <begin position="387"/>
        <end position="402"/>
    </location>
</feature>
<reference evidence="3" key="1">
    <citation type="submission" date="2018-11" db="EMBL/GenBank/DDBJ databases">
        <authorList>
            <person name="Alioto T."/>
            <person name="Alioto T."/>
        </authorList>
    </citation>
    <scope>NUCLEOTIDE SEQUENCE</scope>
</reference>